<keyword evidence="3" id="KW-0732">Signal</keyword>
<keyword evidence="2" id="KW-0472">Membrane</keyword>
<dbReference type="EMBL" id="JAUEDM010000002">
    <property type="protein sequence ID" value="KAK3326458.1"/>
    <property type="molecule type" value="Genomic_DNA"/>
</dbReference>
<feature type="region of interest" description="Disordered" evidence="1">
    <location>
        <begin position="445"/>
        <end position="558"/>
    </location>
</feature>
<feature type="transmembrane region" description="Helical" evidence="2">
    <location>
        <begin position="240"/>
        <end position="262"/>
    </location>
</feature>
<keyword evidence="2" id="KW-1133">Transmembrane helix</keyword>
<evidence type="ECO:0000313" key="4">
    <source>
        <dbReference type="EMBL" id="KAK3326458.1"/>
    </source>
</evidence>
<keyword evidence="2" id="KW-0812">Transmembrane</keyword>
<reference evidence="4" key="1">
    <citation type="journal article" date="2023" name="Mol. Phylogenet. Evol.">
        <title>Genome-scale phylogeny and comparative genomics of the fungal order Sordariales.</title>
        <authorList>
            <person name="Hensen N."/>
            <person name="Bonometti L."/>
            <person name="Westerberg I."/>
            <person name="Brannstrom I.O."/>
            <person name="Guillou S."/>
            <person name="Cros-Aarteil S."/>
            <person name="Calhoun S."/>
            <person name="Haridas S."/>
            <person name="Kuo A."/>
            <person name="Mondo S."/>
            <person name="Pangilinan J."/>
            <person name="Riley R."/>
            <person name="LaButti K."/>
            <person name="Andreopoulos B."/>
            <person name="Lipzen A."/>
            <person name="Chen C."/>
            <person name="Yan M."/>
            <person name="Daum C."/>
            <person name="Ng V."/>
            <person name="Clum A."/>
            <person name="Steindorff A."/>
            <person name="Ohm R.A."/>
            <person name="Martin F."/>
            <person name="Silar P."/>
            <person name="Natvig D.O."/>
            <person name="Lalanne C."/>
            <person name="Gautier V."/>
            <person name="Ament-Velasquez S.L."/>
            <person name="Kruys A."/>
            <person name="Hutchinson M.I."/>
            <person name="Powell A.J."/>
            <person name="Barry K."/>
            <person name="Miller A.N."/>
            <person name="Grigoriev I.V."/>
            <person name="Debuchy R."/>
            <person name="Gladieux P."/>
            <person name="Hiltunen Thoren M."/>
            <person name="Johannesson H."/>
        </authorList>
    </citation>
    <scope>NUCLEOTIDE SEQUENCE</scope>
    <source>
        <strain evidence="4">CBS 118394</strain>
    </source>
</reference>
<feature type="compositionally biased region" description="Pro residues" evidence="1">
    <location>
        <begin position="510"/>
        <end position="523"/>
    </location>
</feature>
<keyword evidence="5" id="KW-1185">Reference proteome</keyword>
<feature type="region of interest" description="Disordered" evidence="1">
    <location>
        <begin position="403"/>
        <end position="424"/>
    </location>
</feature>
<feature type="compositionally biased region" description="Low complexity" evidence="1">
    <location>
        <begin position="403"/>
        <end position="419"/>
    </location>
</feature>
<feature type="compositionally biased region" description="Polar residues" evidence="1">
    <location>
        <begin position="454"/>
        <end position="471"/>
    </location>
</feature>
<name>A0AAE0IJT7_9PEZI</name>
<protein>
    <recommendedName>
        <fullName evidence="6">LPXTG-domain-containing protein</fullName>
    </recommendedName>
</protein>
<evidence type="ECO:0008006" key="6">
    <source>
        <dbReference type="Google" id="ProtNLM"/>
    </source>
</evidence>
<accession>A0AAE0IJT7</accession>
<sequence>MVSLYLSTARPRNIALLSLFLIAPLASALQVTPNSPCASVCQDDSNLDKSDPNSSRTRNSDIICKDVDLDTPVGTKWKNCMTCLQSSPFSQGQESDQMWFLYNLRYSLSYCIFAFPNATDVESTPCRTSMACGPLQDGIEHGVTTPSNITSFSYCSAGGGSASSPSNYEHCTPCVSAEGRTEYLANYLIALEAGCLQQPAPGRILGLNDTIFSKTHISIVDPTTVAEPAAPSSGLATNTIIGIAVAALAVIVITSAVTFVCYRKRKNRRARAELEAKYYGGGGESRHGRHHSSLSFQCQTHMASPRFWPGAGGGVGLTPVDEMGGHFEASPDQKLNGMRKQPSPNASSHNVSIHVAEDQPQQWESPYQPEAPLAHFNTRKNGSTTSVPLHHITTSIPAMPPNAYSSPSSAAVYSSPSESGGTISAVSAKSTTGLLAHHRPYVPAEHGVHAHGSPQPSLSAFTSPVSGTSASPLLKNQSWQQQDQQNNKKQQQRQQQQRKSFGSTMGSDGLPPPPPPGPPPPKVPRIAVPKKSAKKAPAVSGSPVESWEIQTAFKAPPE</sequence>
<evidence type="ECO:0000256" key="1">
    <source>
        <dbReference type="SAM" id="MobiDB-lite"/>
    </source>
</evidence>
<feature type="compositionally biased region" description="Low complexity" evidence="1">
    <location>
        <begin position="527"/>
        <end position="540"/>
    </location>
</feature>
<feature type="chain" id="PRO_5042054650" description="LPXTG-domain-containing protein" evidence="3">
    <location>
        <begin position="29"/>
        <end position="558"/>
    </location>
</feature>
<feature type="signal peptide" evidence="3">
    <location>
        <begin position="1"/>
        <end position="28"/>
    </location>
</feature>
<evidence type="ECO:0000313" key="5">
    <source>
        <dbReference type="Proteomes" id="UP001283341"/>
    </source>
</evidence>
<feature type="compositionally biased region" description="Low complexity" evidence="1">
    <location>
        <begin position="475"/>
        <end position="497"/>
    </location>
</feature>
<evidence type="ECO:0000256" key="2">
    <source>
        <dbReference type="SAM" id="Phobius"/>
    </source>
</evidence>
<evidence type="ECO:0000256" key="3">
    <source>
        <dbReference type="SAM" id="SignalP"/>
    </source>
</evidence>
<gene>
    <name evidence="4" type="ORF">B0H66DRAFT_589067</name>
</gene>
<dbReference type="AlphaFoldDB" id="A0AAE0IJT7"/>
<reference evidence="4" key="2">
    <citation type="submission" date="2023-06" db="EMBL/GenBank/DDBJ databases">
        <authorList>
            <consortium name="Lawrence Berkeley National Laboratory"/>
            <person name="Haridas S."/>
            <person name="Hensen N."/>
            <person name="Bonometti L."/>
            <person name="Westerberg I."/>
            <person name="Brannstrom I.O."/>
            <person name="Guillou S."/>
            <person name="Cros-Aarteil S."/>
            <person name="Calhoun S."/>
            <person name="Kuo A."/>
            <person name="Mondo S."/>
            <person name="Pangilinan J."/>
            <person name="Riley R."/>
            <person name="Labutti K."/>
            <person name="Andreopoulos B."/>
            <person name="Lipzen A."/>
            <person name="Chen C."/>
            <person name="Yanf M."/>
            <person name="Daum C."/>
            <person name="Ng V."/>
            <person name="Clum A."/>
            <person name="Steindorff A."/>
            <person name="Ohm R."/>
            <person name="Martin F."/>
            <person name="Silar P."/>
            <person name="Natvig D."/>
            <person name="Lalanne C."/>
            <person name="Gautier V."/>
            <person name="Ament-Velasquez S.L."/>
            <person name="Kruys A."/>
            <person name="Hutchinson M.I."/>
            <person name="Powell A.J."/>
            <person name="Barry K."/>
            <person name="Miller A.N."/>
            <person name="Grigoriev I.V."/>
            <person name="Debuchy R."/>
            <person name="Gladieux P."/>
            <person name="Thoren M.H."/>
            <person name="Johannesson H."/>
        </authorList>
    </citation>
    <scope>NUCLEOTIDE SEQUENCE</scope>
    <source>
        <strain evidence="4">CBS 118394</strain>
    </source>
</reference>
<proteinExistence type="predicted"/>
<organism evidence="4 5">
    <name type="scientific">Apodospora peruviana</name>
    <dbReference type="NCBI Taxonomy" id="516989"/>
    <lineage>
        <taxon>Eukaryota</taxon>
        <taxon>Fungi</taxon>
        <taxon>Dikarya</taxon>
        <taxon>Ascomycota</taxon>
        <taxon>Pezizomycotina</taxon>
        <taxon>Sordariomycetes</taxon>
        <taxon>Sordariomycetidae</taxon>
        <taxon>Sordariales</taxon>
        <taxon>Lasiosphaeriaceae</taxon>
        <taxon>Apodospora</taxon>
    </lineage>
</organism>
<dbReference type="Proteomes" id="UP001283341">
    <property type="component" value="Unassembled WGS sequence"/>
</dbReference>
<comment type="caution">
    <text evidence="4">The sequence shown here is derived from an EMBL/GenBank/DDBJ whole genome shotgun (WGS) entry which is preliminary data.</text>
</comment>